<keyword evidence="3" id="KW-1185">Reference proteome</keyword>
<gene>
    <name evidence="2" type="ORF">ABIF29_007165</name>
</gene>
<dbReference type="EMBL" id="JBGBZA010000002">
    <property type="protein sequence ID" value="MEY9320366.1"/>
    <property type="molecule type" value="Genomic_DNA"/>
</dbReference>
<feature type="region of interest" description="Disordered" evidence="1">
    <location>
        <begin position="1"/>
        <end position="23"/>
    </location>
</feature>
<dbReference type="GeneID" id="92951728"/>
<sequence length="65" mass="7208">MTPATMDERRLNRHTGAASAGPSAFRDFAVRHALKVQLQIVDAEHAGDEGPEARKREAEQNDHKD</sequence>
<proteinExistence type="predicted"/>
<feature type="compositionally biased region" description="Basic and acidic residues" evidence="1">
    <location>
        <begin position="1"/>
        <end position="10"/>
    </location>
</feature>
<reference evidence="2 3" key="1">
    <citation type="submission" date="2024-07" db="EMBL/GenBank/DDBJ databases">
        <title>Genomic Encyclopedia of Type Strains, Phase V (KMG-V): Genome sequencing to study the core and pangenomes of soil and plant-associated prokaryotes.</title>
        <authorList>
            <person name="Whitman W."/>
        </authorList>
    </citation>
    <scope>NUCLEOTIDE SEQUENCE [LARGE SCALE GENOMIC DNA]</scope>
    <source>
        <strain evidence="2 3">USDA 415</strain>
    </source>
</reference>
<evidence type="ECO:0000313" key="3">
    <source>
        <dbReference type="Proteomes" id="UP001565471"/>
    </source>
</evidence>
<dbReference type="RefSeq" id="WP_016845116.1">
    <property type="nucleotide sequence ID" value="NZ_BJNL01000031.1"/>
</dbReference>
<name>A0ABV4FA76_BRAEL</name>
<dbReference type="Proteomes" id="UP001565471">
    <property type="component" value="Unassembled WGS sequence"/>
</dbReference>
<evidence type="ECO:0000256" key="1">
    <source>
        <dbReference type="SAM" id="MobiDB-lite"/>
    </source>
</evidence>
<feature type="region of interest" description="Disordered" evidence="1">
    <location>
        <begin position="42"/>
        <end position="65"/>
    </location>
</feature>
<protein>
    <submittedName>
        <fullName evidence="2">Uncharacterized protein</fullName>
    </submittedName>
</protein>
<evidence type="ECO:0000313" key="2">
    <source>
        <dbReference type="EMBL" id="MEY9320366.1"/>
    </source>
</evidence>
<organism evidence="2 3">
    <name type="scientific">Bradyrhizobium elkanii</name>
    <dbReference type="NCBI Taxonomy" id="29448"/>
    <lineage>
        <taxon>Bacteria</taxon>
        <taxon>Pseudomonadati</taxon>
        <taxon>Pseudomonadota</taxon>
        <taxon>Alphaproteobacteria</taxon>
        <taxon>Hyphomicrobiales</taxon>
        <taxon>Nitrobacteraceae</taxon>
        <taxon>Bradyrhizobium</taxon>
    </lineage>
</organism>
<comment type="caution">
    <text evidence="2">The sequence shown here is derived from an EMBL/GenBank/DDBJ whole genome shotgun (WGS) entry which is preliminary data.</text>
</comment>
<accession>A0ABV4FA76</accession>